<dbReference type="AlphaFoldDB" id="A0A3B0RMX9"/>
<dbReference type="GO" id="GO:0016491">
    <property type="term" value="F:oxidoreductase activity"/>
    <property type="evidence" value="ECO:0007669"/>
    <property type="project" value="InterPro"/>
</dbReference>
<organism evidence="1">
    <name type="scientific">hydrothermal vent metagenome</name>
    <dbReference type="NCBI Taxonomy" id="652676"/>
    <lineage>
        <taxon>unclassified sequences</taxon>
        <taxon>metagenomes</taxon>
        <taxon>ecological metagenomes</taxon>
    </lineage>
</organism>
<gene>
    <name evidence="1" type="ORF">MNBD_DELTA01-853</name>
</gene>
<evidence type="ECO:0000313" key="1">
    <source>
        <dbReference type="EMBL" id="VAV84925.1"/>
    </source>
</evidence>
<evidence type="ECO:0008006" key="2">
    <source>
        <dbReference type="Google" id="ProtNLM"/>
    </source>
</evidence>
<dbReference type="Gene3D" id="3.40.109.10">
    <property type="entry name" value="NADH Oxidase"/>
    <property type="match status" value="1"/>
</dbReference>
<dbReference type="EMBL" id="UOEA01000077">
    <property type="protein sequence ID" value="VAV84925.1"/>
    <property type="molecule type" value="Genomic_DNA"/>
</dbReference>
<accession>A0A3B0RMX9</accession>
<name>A0A3B0RMX9_9ZZZZ</name>
<protein>
    <recommendedName>
        <fullName evidence="2">Nitroreductase domain-containing protein</fullName>
    </recommendedName>
</protein>
<reference evidence="1" key="1">
    <citation type="submission" date="2018-06" db="EMBL/GenBank/DDBJ databases">
        <authorList>
            <person name="Zhirakovskaya E."/>
        </authorList>
    </citation>
    <scope>NUCLEOTIDE SEQUENCE</scope>
</reference>
<dbReference type="SUPFAM" id="SSF55469">
    <property type="entry name" value="FMN-dependent nitroreductase-like"/>
    <property type="match status" value="1"/>
</dbReference>
<proteinExistence type="predicted"/>
<dbReference type="InterPro" id="IPR000415">
    <property type="entry name" value="Nitroreductase-like"/>
</dbReference>
<sequence>MTITREELEDILGYGVMAPSGDNCQPWDFTVEGQSLQIINNESRDTSLFNVSKSASFIACGALLENISIAAMAAGYKTEAALFPEGISGQVVARISFQKTEKKKDKLFAYLDKRCTNRSPFKGKALARETVSSLKAVTKDLGYGELTLLQDRAAIKKAAAVASLNDRLLFENKRLHDFLFEHIRWTKKEIEETRDGMDIDTLGLFPIEKQGFGMLASWPLVRFMNIFGLSRMLPVRSKVIYKSSSAFGLLQMPGKTPKDFVMGGRALQRIWLTATAEGLSFQPTTGITFLIQRLYMEDGSGLSPKEVKIVEEAEAGLKRILPTSRDKAIIMLFRIGRSGPPKAYSLRRKVRL</sequence>